<evidence type="ECO:0000313" key="3">
    <source>
        <dbReference type="Proteomes" id="UP000799423"/>
    </source>
</evidence>
<dbReference type="EMBL" id="MU006302">
    <property type="protein sequence ID" value="KAF2851492.1"/>
    <property type="molecule type" value="Genomic_DNA"/>
</dbReference>
<evidence type="ECO:0000313" key="2">
    <source>
        <dbReference type="EMBL" id="KAF2851492.1"/>
    </source>
</evidence>
<dbReference type="GO" id="GO:0016740">
    <property type="term" value="F:transferase activity"/>
    <property type="evidence" value="ECO:0007669"/>
    <property type="project" value="UniProtKB-KW"/>
</dbReference>
<gene>
    <name evidence="2" type="ORF">T440DRAFT_64785</name>
</gene>
<keyword evidence="3" id="KW-1185">Reference proteome</keyword>
<evidence type="ECO:0000256" key="1">
    <source>
        <dbReference type="ARBA" id="ARBA00022679"/>
    </source>
</evidence>
<keyword evidence="1" id="KW-0808">Transferase</keyword>
<proteinExistence type="predicted"/>
<accession>A0A6A7B8D1</accession>
<dbReference type="SUPFAM" id="SSF53335">
    <property type="entry name" value="S-adenosyl-L-methionine-dependent methyltransferases"/>
    <property type="match status" value="1"/>
</dbReference>
<dbReference type="InterPro" id="IPR029063">
    <property type="entry name" value="SAM-dependent_MTases_sf"/>
</dbReference>
<dbReference type="OrthoDB" id="66144at2759"/>
<dbReference type="CDD" id="cd02440">
    <property type="entry name" value="AdoMet_MTases"/>
    <property type="match status" value="1"/>
</dbReference>
<dbReference type="AlphaFoldDB" id="A0A6A7B8D1"/>
<organism evidence="2 3">
    <name type="scientific">Plenodomus tracheiphilus IPT5</name>
    <dbReference type="NCBI Taxonomy" id="1408161"/>
    <lineage>
        <taxon>Eukaryota</taxon>
        <taxon>Fungi</taxon>
        <taxon>Dikarya</taxon>
        <taxon>Ascomycota</taxon>
        <taxon>Pezizomycotina</taxon>
        <taxon>Dothideomycetes</taxon>
        <taxon>Pleosporomycetidae</taxon>
        <taxon>Pleosporales</taxon>
        <taxon>Pleosporineae</taxon>
        <taxon>Leptosphaeriaceae</taxon>
        <taxon>Plenodomus</taxon>
    </lineage>
</organism>
<name>A0A6A7B8D1_9PLEO</name>
<sequence length="250" mass="27521">MPSNADIARDRFSKEALEWDSNAKHVESTSKALQAIQRYIPAFIEGHDKDLDVLEIGCGTGLLSFMLSPHINTLIGVDTAPGMISAFDTKASALPTPPNLISLTHYLASPDSPALQTAASNLATARGLPPLTQPPRFDLAISHLTLHHIPVLKDLFTTLLGCLRQGGWVAFTDYEDFGDEAVAFHPVSKREGVERHGIRKKEAERLLREVGFQDVRVEEAFVLRKEVEAEGGRPVREMDFPFLICLGRKG</sequence>
<dbReference type="Proteomes" id="UP000799423">
    <property type="component" value="Unassembled WGS sequence"/>
</dbReference>
<dbReference type="Pfam" id="PF13489">
    <property type="entry name" value="Methyltransf_23"/>
    <property type="match status" value="1"/>
</dbReference>
<dbReference type="PANTHER" id="PTHR43861:SF3">
    <property type="entry name" value="PUTATIVE (AFU_ORTHOLOGUE AFUA_2G14390)-RELATED"/>
    <property type="match status" value="1"/>
</dbReference>
<dbReference type="PANTHER" id="PTHR43861">
    <property type="entry name" value="TRANS-ACONITATE 2-METHYLTRANSFERASE-RELATED"/>
    <property type="match status" value="1"/>
</dbReference>
<reference evidence="2" key="1">
    <citation type="submission" date="2020-01" db="EMBL/GenBank/DDBJ databases">
        <authorList>
            <consortium name="DOE Joint Genome Institute"/>
            <person name="Haridas S."/>
            <person name="Albert R."/>
            <person name="Binder M."/>
            <person name="Bloem J."/>
            <person name="Labutti K."/>
            <person name="Salamov A."/>
            <person name="Andreopoulos B."/>
            <person name="Baker S.E."/>
            <person name="Barry K."/>
            <person name="Bills G."/>
            <person name="Bluhm B.H."/>
            <person name="Cannon C."/>
            <person name="Castanera R."/>
            <person name="Culley D.E."/>
            <person name="Daum C."/>
            <person name="Ezra D."/>
            <person name="Gonzalez J.B."/>
            <person name="Henrissat B."/>
            <person name="Kuo A."/>
            <person name="Liang C."/>
            <person name="Lipzen A."/>
            <person name="Lutzoni F."/>
            <person name="Magnuson J."/>
            <person name="Mondo S."/>
            <person name="Nolan M."/>
            <person name="Ohm R."/>
            <person name="Pangilinan J."/>
            <person name="Park H.-J."/>
            <person name="Ramirez L."/>
            <person name="Alfaro M."/>
            <person name="Sun H."/>
            <person name="Tritt A."/>
            <person name="Yoshinaga Y."/>
            <person name="Zwiers L.-H."/>
            <person name="Turgeon B.G."/>
            <person name="Goodwin S.B."/>
            <person name="Spatafora J.W."/>
            <person name="Crous P.W."/>
            <person name="Grigoriev I.V."/>
        </authorList>
    </citation>
    <scope>NUCLEOTIDE SEQUENCE</scope>
    <source>
        <strain evidence="2">IPT5</strain>
    </source>
</reference>
<dbReference type="Gene3D" id="3.40.50.150">
    <property type="entry name" value="Vaccinia Virus protein VP39"/>
    <property type="match status" value="1"/>
</dbReference>
<protein>
    <submittedName>
        <fullName evidence="2">Methyltransferas-like protein type 11</fullName>
    </submittedName>
</protein>